<dbReference type="Proteomes" id="UP001280121">
    <property type="component" value="Unassembled WGS sequence"/>
</dbReference>
<reference evidence="1" key="1">
    <citation type="journal article" date="2023" name="Plant J.">
        <title>Genome sequences and population genomics provide insights into the demographic history, inbreeding, and mutation load of two 'living fossil' tree species of Dipteronia.</title>
        <authorList>
            <person name="Feng Y."/>
            <person name="Comes H.P."/>
            <person name="Chen J."/>
            <person name="Zhu S."/>
            <person name="Lu R."/>
            <person name="Zhang X."/>
            <person name="Li P."/>
            <person name="Qiu J."/>
            <person name="Olsen K.M."/>
            <person name="Qiu Y."/>
        </authorList>
    </citation>
    <scope>NUCLEOTIDE SEQUENCE</scope>
    <source>
        <strain evidence="1">KIB01</strain>
    </source>
</reference>
<protein>
    <recommendedName>
        <fullName evidence="3">Reverse transcriptase domain-containing protein</fullName>
    </recommendedName>
</protein>
<sequence length="265" mass="30494">MPWYIGGDFNSVLSEAKKRGEFNRVSIRNFNSFVLRMWVADIPTLGTYYTWSNNRINGLWACLDRFLVSPWILSWFPKLSQRGFPITLSSKLLRSTSREPGVVKKGVRSFFEGHFQNAPWKRPIITGQNLKSLLEVDKANLEHPFLEEEVWKAVRGCDGNKASGPDGLNLNFIKANWDLIKKDFMNFMHGFHEDRSLVRELNKTFITLILKCEKPRSIKDFRPISLVGSMYKVLAKVLANHIKNVMDSVIGETQVAFVKNRQILG</sequence>
<dbReference type="InterPro" id="IPR036691">
    <property type="entry name" value="Endo/exonu/phosph_ase_sf"/>
</dbReference>
<dbReference type="EMBL" id="JANJYI010000006">
    <property type="protein sequence ID" value="KAK2645841.1"/>
    <property type="molecule type" value="Genomic_DNA"/>
</dbReference>
<dbReference type="AlphaFoldDB" id="A0AAD9WWJ2"/>
<comment type="caution">
    <text evidence="1">The sequence shown here is derived from an EMBL/GenBank/DDBJ whole genome shotgun (WGS) entry which is preliminary data.</text>
</comment>
<gene>
    <name evidence="1" type="ORF">Ddye_021036</name>
</gene>
<dbReference type="PANTHER" id="PTHR46890:SF50">
    <property type="entry name" value="RNA-DIRECTED DNA POLYMERASE, EUKARYOTA, REVERSE TRANSCRIPTASE ZINC-BINDING DOMAIN PROTEIN-RELATED"/>
    <property type="match status" value="1"/>
</dbReference>
<dbReference type="PANTHER" id="PTHR46890">
    <property type="entry name" value="NON-LTR RETROLELEMENT REVERSE TRANSCRIPTASE-LIKE PROTEIN-RELATED"/>
    <property type="match status" value="1"/>
</dbReference>
<dbReference type="Gene3D" id="3.60.10.10">
    <property type="entry name" value="Endonuclease/exonuclease/phosphatase"/>
    <property type="match status" value="1"/>
</dbReference>
<keyword evidence="2" id="KW-1185">Reference proteome</keyword>
<dbReference type="SUPFAM" id="SSF56219">
    <property type="entry name" value="DNase I-like"/>
    <property type="match status" value="1"/>
</dbReference>
<evidence type="ECO:0000313" key="2">
    <source>
        <dbReference type="Proteomes" id="UP001280121"/>
    </source>
</evidence>
<accession>A0AAD9WWJ2</accession>
<dbReference type="InterPro" id="IPR052343">
    <property type="entry name" value="Retrotransposon-Effector_Assoc"/>
</dbReference>
<proteinExistence type="predicted"/>
<name>A0AAD9WWJ2_9ROSI</name>
<evidence type="ECO:0008006" key="3">
    <source>
        <dbReference type="Google" id="ProtNLM"/>
    </source>
</evidence>
<evidence type="ECO:0000313" key="1">
    <source>
        <dbReference type="EMBL" id="KAK2645841.1"/>
    </source>
</evidence>
<organism evidence="1 2">
    <name type="scientific">Dipteronia dyeriana</name>
    <dbReference type="NCBI Taxonomy" id="168575"/>
    <lineage>
        <taxon>Eukaryota</taxon>
        <taxon>Viridiplantae</taxon>
        <taxon>Streptophyta</taxon>
        <taxon>Embryophyta</taxon>
        <taxon>Tracheophyta</taxon>
        <taxon>Spermatophyta</taxon>
        <taxon>Magnoliopsida</taxon>
        <taxon>eudicotyledons</taxon>
        <taxon>Gunneridae</taxon>
        <taxon>Pentapetalae</taxon>
        <taxon>rosids</taxon>
        <taxon>malvids</taxon>
        <taxon>Sapindales</taxon>
        <taxon>Sapindaceae</taxon>
        <taxon>Hippocastanoideae</taxon>
        <taxon>Acereae</taxon>
        <taxon>Dipteronia</taxon>
    </lineage>
</organism>